<dbReference type="RefSeq" id="WP_353334282.1">
    <property type="nucleotide sequence ID" value="NZ_AP028055.1"/>
</dbReference>
<evidence type="ECO:0000313" key="2">
    <source>
        <dbReference type="Proteomes" id="UP001496674"/>
    </source>
</evidence>
<accession>A0ABM8IGK0</accession>
<organism evidence="1 2">
    <name type="scientific">Bacteroides sedimenti</name>
    <dbReference type="NCBI Taxonomy" id="2136147"/>
    <lineage>
        <taxon>Bacteria</taxon>
        <taxon>Pseudomonadati</taxon>
        <taxon>Bacteroidota</taxon>
        <taxon>Bacteroidia</taxon>
        <taxon>Bacteroidales</taxon>
        <taxon>Bacteroidaceae</taxon>
        <taxon>Bacteroides</taxon>
    </lineage>
</organism>
<evidence type="ECO:0000313" key="1">
    <source>
        <dbReference type="EMBL" id="BEG99081.1"/>
    </source>
</evidence>
<dbReference type="Proteomes" id="UP001496674">
    <property type="component" value="Chromosome"/>
</dbReference>
<keyword evidence="2" id="KW-1185">Reference proteome</keyword>
<reference evidence="1 2" key="1">
    <citation type="submission" date="2023-04" db="EMBL/GenBank/DDBJ databases">
        <title>Draft genome sequence of acteroides sedimenti strain YN3PY1.</title>
        <authorList>
            <person name="Yoshida N."/>
        </authorList>
    </citation>
    <scope>NUCLEOTIDE SEQUENCE [LARGE SCALE GENOMIC DNA]</scope>
    <source>
        <strain evidence="1 2">YN3PY1</strain>
    </source>
</reference>
<gene>
    <name evidence="1" type="ORF">BSYN_13460</name>
</gene>
<proteinExistence type="predicted"/>
<protein>
    <submittedName>
        <fullName evidence="1">Uncharacterized protein</fullName>
    </submittedName>
</protein>
<dbReference type="EMBL" id="AP028055">
    <property type="protein sequence ID" value="BEG99081.1"/>
    <property type="molecule type" value="Genomic_DNA"/>
</dbReference>
<name>A0ABM8IGK0_9BACE</name>
<sequence length="61" mass="6888">MITNELSETAKKLSDLANDNIALLEGKCQIKIEIQDCYLGMLRRHAIILSELSTILKNRNS</sequence>